<evidence type="ECO:0000313" key="1">
    <source>
        <dbReference type="EMBL" id="KKM84040.1"/>
    </source>
</evidence>
<dbReference type="EMBL" id="LAZR01007625">
    <property type="protein sequence ID" value="KKM84040.1"/>
    <property type="molecule type" value="Genomic_DNA"/>
</dbReference>
<proteinExistence type="predicted"/>
<dbReference type="AlphaFoldDB" id="A0A0F9N5M5"/>
<reference evidence="1" key="1">
    <citation type="journal article" date="2015" name="Nature">
        <title>Complex archaea that bridge the gap between prokaryotes and eukaryotes.</title>
        <authorList>
            <person name="Spang A."/>
            <person name="Saw J.H."/>
            <person name="Jorgensen S.L."/>
            <person name="Zaremba-Niedzwiedzka K."/>
            <person name="Martijn J."/>
            <person name="Lind A.E."/>
            <person name="van Eijk R."/>
            <person name="Schleper C."/>
            <person name="Guy L."/>
            <person name="Ettema T.J."/>
        </authorList>
    </citation>
    <scope>NUCLEOTIDE SEQUENCE</scope>
</reference>
<sequence>ADGDSGDFGFPCRDAVFSLDVTAYAGTLPTLDVTIEEKDPVSGTYTVLAQFTFAQIGESVTFVRKVADVQTSLQNGVYGATLRAKWVIGGSAGQSFTFTLGVQGRRF</sequence>
<organism evidence="1">
    <name type="scientific">marine sediment metagenome</name>
    <dbReference type="NCBI Taxonomy" id="412755"/>
    <lineage>
        <taxon>unclassified sequences</taxon>
        <taxon>metagenomes</taxon>
        <taxon>ecological metagenomes</taxon>
    </lineage>
</organism>
<comment type="caution">
    <text evidence="1">The sequence shown here is derived from an EMBL/GenBank/DDBJ whole genome shotgun (WGS) entry which is preliminary data.</text>
</comment>
<gene>
    <name evidence="1" type="ORF">LCGC14_1303330</name>
</gene>
<protein>
    <submittedName>
        <fullName evidence="1">Uncharacterized protein</fullName>
    </submittedName>
</protein>
<feature type="non-terminal residue" evidence="1">
    <location>
        <position position="1"/>
    </location>
</feature>
<accession>A0A0F9N5M5</accession>
<name>A0A0F9N5M5_9ZZZZ</name>